<name>A0AAV1XWV2_LUPLU</name>
<accession>A0AAV1XWV2</accession>
<dbReference type="GO" id="GO:0010343">
    <property type="term" value="P:singlet oxygen-mediated programmed cell death"/>
    <property type="evidence" value="ECO:0007669"/>
    <property type="project" value="InterPro"/>
</dbReference>
<dbReference type="PANTHER" id="PTHR33917:SF2">
    <property type="entry name" value="PROTEIN EXECUTER 2, CHLOROPLASTIC"/>
    <property type="match status" value="1"/>
</dbReference>
<comment type="caution">
    <text evidence="1">The sequence shown here is derived from an EMBL/GenBank/DDBJ whole genome shotgun (WGS) entry which is preliminary data.</text>
</comment>
<evidence type="ECO:0000313" key="2">
    <source>
        <dbReference type="Proteomes" id="UP001497480"/>
    </source>
</evidence>
<protein>
    <submittedName>
        <fullName evidence="1">Uncharacterized protein</fullName>
    </submittedName>
</protein>
<dbReference type="InterPro" id="IPR044680">
    <property type="entry name" value="EX1/2"/>
</dbReference>
<reference evidence="1 2" key="1">
    <citation type="submission" date="2024-03" db="EMBL/GenBank/DDBJ databases">
        <authorList>
            <person name="Martinez-Hernandez J."/>
        </authorList>
    </citation>
    <scope>NUCLEOTIDE SEQUENCE [LARGE SCALE GENOMIC DNA]</scope>
</reference>
<proteinExistence type="predicted"/>
<dbReference type="Pfam" id="PF12014">
    <property type="entry name" value="Cyclin_D1_bind"/>
    <property type="match status" value="1"/>
</dbReference>
<evidence type="ECO:0000313" key="1">
    <source>
        <dbReference type="EMBL" id="CAL0325363.1"/>
    </source>
</evidence>
<dbReference type="EMBL" id="CAXHTB010000018">
    <property type="protein sequence ID" value="CAL0325363.1"/>
    <property type="molecule type" value="Genomic_DNA"/>
</dbReference>
<gene>
    <name evidence="1" type="ORF">LLUT_LOCUS26423</name>
</gene>
<keyword evidence="2" id="KW-1185">Reference proteome</keyword>
<sequence>MDSEKNPSDVEFIEYVEAVKLTGDFNVPAGQVTFHARIERSNCKANLGRHPNELGVDACYKWVIRIQNGLMVNYLYLMARALDII</sequence>
<dbReference type="Proteomes" id="UP001497480">
    <property type="component" value="Unassembled WGS sequence"/>
</dbReference>
<dbReference type="AlphaFoldDB" id="A0AAV1XWV2"/>
<dbReference type="GO" id="GO:0042651">
    <property type="term" value="C:thylakoid membrane"/>
    <property type="evidence" value="ECO:0007669"/>
    <property type="project" value="TreeGrafter"/>
</dbReference>
<dbReference type="PANTHER" id="PTHR33917">
    <property type="entry name" value="PROTEIN EXECUTER 1, CHLOROPLASTIC"/>
    <property type="match status" value="1"/>
</dbReference>
<organism evidence="1 2">
    <name type="scientific">Lupinus luteus</name>
    <name type="common">European yellow lupine</name>
    <dbReference type="NCBI Taxonomy" id="3873"/>
    <lineage>
        <taxon>Eukaryota</taxon>
        <taxon>Viridiplantae</taxon>
        <taxon>Streptophyta</taxon>
        <taxon>Embryophyta</taxon>
        <taxon>Tracheophyta</taxon>
        <taxon>Spermatophyta</taxon>
        <taxon>Magnoliopsida</taxon>
        <taxon>eudicotyledons</taxon>
        <taxon>Gunneridae</taxon>
        <taxon>Pentapetalae</taxon>
        <taxon>rosids</taxon>
        <taxon>fabids</taxon>
        <taxon>Fabales</taxon>
        <taxon>Fabaceae</taxon>
        <taxon>Papilionoideae</taxon>
        <taxon>50 kb inversion clade</taxon>
        <taxon>genistoids sensu lato</taxon>
        <taxon>core genistoids</taxon>
        <taxon>Genisteae</taxon>
        <taxon>Lupinus</taxon>
    </lineage>
</organism>